<feature type="region of interest" description="Disordered" evidence="1">
    <location>
        <begin position="85"/>
        <end position="118"/>
    </location>
</feature>
<dbReference type="AlphaFoldDB" id="A0A016STU4"/>
<organism evidence="2 3">
    <name type="scientific">Ancylostoma ceylanicum</name>
    <dbReference type="NCBI Taxonomy" id="53326"/>
    <lineage>
        <taxon>Eukaryota</taxon>
        <taxon>Metazoa</taxon>
        <taxon>Ecdysozoa</taxon>
        <taxon>Nematoda</taxon>
        <taxon>Chromadorea</taxon>
        <taxon>Rhabditida</taxon>
        <taxon>Rhabditina</taxon>
        <taxon>Rhabditomorpha</taxon>
        <taxon>Strongyloidea</taxon>
        <taxon>Ancylostomatidae</taxon>
        <taxon>Ancylostomatinae</taxon>
        <taxon>Ancylostoma</taxon>
    </lineage>
</organism>
<gene>
    <name evidence="2" type="primary">Acey_s0178.g651</name>
    <name evidence="2" type="ORF">Y032_0178g651</name>
</gene>
<reference evidence="3" key="1">
    <citation type="journal article" date="2015" name="Nat. Genet.">
        <title>The genome and transcriptome of the zoonotic hookworm Ancylostoma ceylanicum identify infection-specific gene families.</title>
        <authorList>
            <person name="Schwarz E.M."/>
            <person name="Hu Y."/>
            <person name="Antoshechkin I."/>
            <person name="Miller M.M."/>
            <person name="Sternberg P.W."/>
            <person name="Aroian R.V."/>
        </authorList>
    </citation>
    <scope>NUCLEOTIDE SEQUENCE</scope>
    <source>
        <strain evidence="3">HY135</strain>
    </source>
</reference>
<sequence length="132" mass="14812">MNATIDMSFRDDGTRKNGPSSTISLDLRTAVDEVNRTKGVPKCVKKVLTSLVEQLSSLSLALDRVSSERDCLALENQNLRDRLRKFEAEGNQSSPKKLTERHSSQPHESNDYNENERLRSVVISGIPEHNGF</sequence>
<evidence type="ECO:0000313" key="3">
    <source>
        <dbReference type="Proteomes" id="UP000024635"/>
    </source>
</evidence>
<accession>A0A016STU4</accession>
<feature type="region of interest" description="Disordered" evidence="1">
    <location>
        <begin position="1"/>
        <end position="21"/>
    </location>
</feature>
<dbReference type="EMBL" id="JARK01001514">
    <property type="protein sequence ID" value="EYB93816.1"/>
    <property type="molecule type" value="Genomic_DNA"/>
</dbReference>
<comment type="caution">
    <text evidence="2">The sequence shown here is derived from an EMBL/GenBank/DDBJ whole genome shotgun (WGS) entry which is preliminary data.</text>
</comment>
<protein>
    <submittedName>
        <fullName evidence="2">Uncharacterized protein</fullName>
    </submittedName>
</protein>
<dbReference type="Proteomes" id="UP000024635">
    <property type="component" value="Unassembled WGS sequence"/>
</dbReference>
<name>A0A016STU4_9BILA</name>
<evidence type="ECO:0000313" key="2">
    <source>
        <dbReference type="EMBL" id="EYB93816.1"/>
    </source>
</evidence>
<proteinExistence type="predicted"/>
<keyword evidence="3" id="KW-1185">Reference proteome</keyword>
<feature type="compositionally biased region" description="Basic and acidic residues" evidence="1">
    <location>
        <begin position="97"/>
        <end position="118"/>
    </location>
</feature>
<evidence type="ECO:0000256" key="1">
    <source>
        <dbReference type="SAM" id="MobiDB-lite"/>
    </source>
</evidence>